<evidence type="ECO:0000259" key="2">
    <source>
        <dbReference type="Pfam" id="PF00293"/>
    </source>
</evidence>
<dbReference type="RefSeq" id="WP_166076622.1">
    <property type="nucleotide sequence ID" value="NZ_JAAJBT010000002.1"/>
</dbReference>
<name>A0ABX0I425_9FLAO</name>
<organism evidence="3 4">
    <name type="scientific">Flavobacterium difficile</name>
    <dbReference type="NCBI Taxonomy" id="2709659"/>
    <lineage>
        <taxon>Bacteria</taxon>
        <taxon>Pseudomonadati</taxon>
        <taxon>Bacteroidota</taxon>
        <taxon>Flavobacteriia</taxon>
        <taxon>Flavobacteriales</taxon>
        <taxon>Flavobacteriaceae</taxon>
        <taxon>Flavobacterium</taxon>
    </lineage>
</organism>
<comment type="caution">
    <text evidence="3">The sequence shown here is derived from an EMBL/GenBank/DDBJ whole genome shotgun (WGS) entry which is preliminary data.</text>
</comment>
<keyword evidence="1" id="KW-0378">Hydrolase</keyword>
<evidence type="ECO:0000256" key="1">
    <source>
        <dbReference type="ARBA" id="ARBA00022801"/>
    </source>
</evidence>
<dbReference type="SUPFAM" id="SSF55811">
    <property type="entry name" value="Nudix"/>
    <property type="match status" value="1"/>
</dbReference>
<dbReference type="InterPro" id="IPR015797">
    <property type="entry name" value="NUDIX_hydrolase-like_dom_sf"/>
</dbReference>
<proteinExistence type="predicted"/>
<dbReference type="Gene3D" id="3.90.79.10">
    <property type="entry name" value="Nucleoside Triphosphate Pyrophosphohydrolase"/>
    <property type="match status" value="1"/>
</dbReference>
<evidence type="ECO:0000313" key="4">
    <source>
        <dbReference type="Proteomes" id="UP000800984"/>
    </source>
</evidence>
<feature type="domain" description="Nudix hydrolase" evidence="2">
    <location>
        <begin position="17"/>
        <end position="110"/>
    </location>
</feature>
<gene>
    <name evidence="3" type="ORF">G4D72_05500</name>
</gene>
<evidence type="ECO:0000313" key="3">
    <source>
        <dbReference type="EMBL" id="NHM01564.1"/>
    </source>
</evidence>
<dbReference type="EMBL" id="JAAJBT010000002">
    <property type="protein sequence ID" value="NHM01564.1"/>
    <property type="molecule type" value="Genomic_DNA"/>
</dbReference>
<dbReference type="Pfam" id="PF00293">
    <property type="entry name" value="NUDIX"/>
    <property type="match status" value="1"/>
</dbReference>
<dbReference type="CDD" id="cd04690">
    <property type="entry name" value="NUDIX_Hydrolase"/>
    <property type="match status" value="1"/>
</dbReference>
<protein>
    <submittedName>
        <fullName evidence="3">NUDIX domain-containing protein</fullName>
    </submittedName>
</protein>
<sequence>MKIIDKIAWIAIKNKTLLSTKSYGKKVFYIPGGKREQEESDADTLLREIAEELDVYLIQSTLNFVGIFEAQADGHEEGTVVRMTCYTGAYTGVLKASSEIECFEWLRYADKDKISEVDKLIFDFLYDQDLID</sequence>
<dbReference type="InterPro" id="IPR000086">
    <property type="entry name" value="NUDIX_hydrolase_dom"/>
</dbReference>
<reference evidence="3 4" key="1">
    <citation type="submission" date="2020-02" db="EMBL/GenBank/DDBJ databases">
        <authorList>
            <person name="Chen W.-M."/>
        </authorList>
    </citation>
    <scope>NUCLEOTIDE SEQUENCE [LARGE SCALE GENOMIC DNA]</scope>
    <source>
        <strain evidence="3 4">KDG-16</strain>
    </source>
</reference>
<keyword evidence="4" id="KW-1185">Reference proteome</keyword>
<dbReference type="InterPro" id="IPR020084">
    <property type="entry name" value="NUDIX_hydrolase_CS"/>
</dbReference>
<dbReference type="Proteomes" id="UP000800984">
    <property type="component" value="Unassembled WGS sequence"/>
</dbReference>
<dbReference type="PROSITE" id="PS00893">
    <property type="entry name" value="NUDIX_BOX"/>
    <property type="match status" value="1"/>
</dbReference>
<accession>A0ABX0I425</accession>